<evidence type="ECO:0000313" key="2">
    <source>
        <dbReference type="EMBL" id="CAE7026728.1"/>
    </source>
</evidence>
<dbReference type="InterPro" id="IPR011990">
    <property type="entry name" value="TPR-like_helical_dom_sf"/>
</dbReference>
<evidence type="ECO:0008006" key="4">
    <source>
        <dbReference type="Google" id="ProtNLM"/>
    </source>
</evidence>
<dbReference type="Gene3D" id="1.25.40.10">
    <property type="entry name" value="Tetratricopeptide repeat domain"/>
    <property type="match status" value="1"/>
</dbReference>
<protein>
    <recommendedName>
        <fullName evidence="4">Pentatricopeptide repeat-containing protein, chloroplastic</fullName>
    </recommendedName>
</protein>
<sequence>MSGAVTSSRWEVAERCHEWMMGTILVPDSRSEAVRMNSAAQSGQWAHALRMLMWRNHPAGQVMYNSALCACEKGGCWRHCLQLARAVQAFRLELEDCGCNSVMAGCAVSRQWQWVLRLFDVFADLGLGSACTYTVAIGSAEQAMHWRVFCGLAGSLDADRLGLTKPGPPGPGPPGPPRPVPGLEGSLTCGAGTGNFGVPTPSFAHGQPLPSAATSAVAEASLHSAFTLQATGGPPPSTLASACCVHACMFVCVCVCACATT</sequence>
<dbReference type="EMBL" id="CAJNDS010000201">
    <property type="protein sequence ID" value="CAE7026728.1"/>
    <property type="molecule type" value="Genomic_DNA"/>
</dbReference>
<feature type="compositionally biased region" description="Pro residues" evidence="1">
    <location>
        <begin position="166"/>
        <end position="180"/>
    </location>
</feature>
<accession>A0A812I715</accession>
<name>A0A812I715_9DINO</name>
<feature type="region of interest" description="Disordered" evidence="1">
    <location>
        <begin position="161"/>
        <end position="184"/>
    </location>
</feature>
<comment type="caution">
    <text evidence="2">The sequence shown here is derived from an EMBL/GenBank/DDBJ whole genome shotgun (WGS) entry which is preliminary data.</text>
</comment>
<dbReference type="OrthoDB" id="2423701at2759"/>
<reference evidence="2" key="1">
    <citation type="submission" date="2021-02" db="EMBL/GenBank/DDBJ databases">
        <authorList>
            <person name="Dougan E. K."/>
            <person name="Rhodes N."/>
            <person name="Thang M."/>
            <person name="Chan C."/>
        </authorList>
    </citation>
    <scope>NUCLEOTIDE SEQUENCE</scope>
</reference>
<organism evidence="2 3">
    <name type="scientific">Symbiodinium natans</name>
    <dbReference type="NCBI Taxonomy" id="878477"/>
    <lineage>
        <taxon>Eukaryota</taxon>
        <taxon>Sar</taxon>
        <taxon>Alveolata</taxon>
        <taxon>Dinophyceae</taxon>
        <taxon>Suessiales</taxon>
        <taxon>Symbiodiniaceae</taxon>
        <taxon>Symbiodinium</taxon>
    </lineage>
</organism>
<keyword evidence="3" id="KW-1185">Reference proteome</keyword>
<proteinExistence type="predicted"/>
<evidence type="ECO:0000313" key="3">
    <source>
        <dbReference type="Proteomes" id="UP000604046"/>
    </source>
</evidence>
<dbReference type="AlphaFoldDB" id="A0A812I715"/>
<dbReference type="Proteomes" id="UP000604046">
    <property type="component" value="Unassembled WGS sequence"/>
</dbReference>
<gene>
    <name evidence="2" type="ORF">SNAT2548_LOCUS3272</name>
</gene>
<evidence type="ECO:0000256" key="1">
    <source>
        <dbReference type="SAM" id="MobiDB-lite"/>
    </source>
</evidence>